<evidence type="ECO:0000256" key="6">
    <source>
        <dbReference type="ARBA" id="ARBA00022842"/>
    </source>
</evidence>
<dbReference type="Gene3D" id="3.30.565.10">
    <property type="entry name" value="Histidine kinase-like ATPase, C-terminal domain"/>
    <property type="match status" value="1"/>
</dbReference>
<organism evidence="12 13">
    <name type="scientific">Niallia circulans</name>
    <name type="common">Bacillus circulans</name>
    <dbReference type="NCBI Taxonomy" id="1397"/>
    <lineage>
        <taxon>Bacteria</taxon>
        <taxon>Bacillati</taxon>
        <taxon>Bacillota</taxon>
        <taxon>Bacilli</taxon>
        <taxon>Bacillales</taxon>
        <taxon>Bacillaceae</taxon>
        <taxon>Niallia</taxon>
    </lineage>
</organism>
<feature type="binding site" evidence="11">
    <location>
        <position position="506"/>
    </location>
    <ligand>
        <name>Mg(2+)</name>
        <dbReference type="ChEBI" id="CHEBI:18420"/>
        <label>1</label>
        <note>catalytic</note>
    </ligand>
</feature>
<reference evidence="12 13" key="1">
    <citation type="submission" date="2017-07" db="EMBL/GenBank/DDBJ databases">
        <title>Isolation and whole genome analysis of endospore-forming bacteria from heroin.</title>
        <authorList>
            <person name="Kalinowski J."/>
            <person name="Ahrens B."/>
            <person name="Al-Dilaimi A."/>
            <person name="Winkler A."/>
            <person name="Wibberg D."/>
            <person name="Schleenbecker U."/>
            <person name="Ruckert C."/>
            <person name="Wolfel R."/>
            <person name="Grass G."/>
        </authorList>
    </citation>
    <scope>NUCLEOTIDE SEQUENCE [LARGE SCALE GENOMIC DNA]</scope>
    <source>
        <strain evidence="12 13">7521-2</strain>
    </source>
</reference>
<feature type="binding site" evidence="11">
    <location>
        <position position="433"/>
    </location>
    <ligand>
        <name>Mg(2+)</name>
        <dbReference type="ChEBI" id="CHEBI:18420"/>
        <label>1</label>
        <note>catalytic</note>
    </ligand>
</feature>
<dbReference type="PROSITE" id="PS50880">
    <property type="entry name" value="TOPRIM"/>
    <property type="match status" value="1"/>
</dbReference>
<dbReference type="GO" id="GO:0003677">
    <property type="term" value="F:DNA binding"/>
    <property type="evidence" value="ECO:0007669"/>
    <property type="project" value="UniProtKB-KW"/>
</dbReference>
<evidence type="ECO:0000256" key="3">
    <source>
        <dbReference type="ARBA" id="ARBA00022723"/>
    </source>
</evidence>
<dbReference type="SMART" id="SM00433">
    <property type="entry name" value="TOP2c"/>
    <property type="match status" value="1"/>
</dbReference>
<evidence type="ECO:0000256" key="1">
    <source>
        <dbReference type="ARBA" id="ARBA00000185"/>
    </source>
</evidence>
<evidence type="ECO:0000256" key="10">
    <source>
        <dbReference type="ARBA" id="ARBA00063644"/>
    </source>
</evidence>
<feature type="binding site" evidence="11">
    <location>
        <position position="506"/>
    </location>
    <ligand>
        <name>Mg(2+)</name>
        <dbReference type="ChEBI" id="CHEBI:18420"/>
        <label>2</label>
    </ligand>
</feature>
<dbReference type="GO" id="GO:0006261">
    <property type="term" value="P:DNA-templated DNA replication"/>
    <property type="evidence" value="ECO:0007669"/>
    <property type="project" value="UniProtKB-UniRule"/>
</dbReference>
<evidence type="ECO:0000313" key="12">
    <source>
        <dbReference type="EMBL" id="PAD81317.1"/>
    </source>
</evidence>
<dbReference type="PRINTS" id="PR01159">
    <property type="entry name" value="DNAGYRASEB"/>
</dbReference>
<keyword evidence="3 11" id="KW-0479">Metal-binding</keyword>
<keyword evidence="8" id="KW-0238">DNA-binding</keyword>
<comment type="function">
    <text evidence="11">A type II topoisomerase that negatively supercoils closed circular double-stranded (ds) DNA in an ATP-dependent manner to modulate DNA topology and maintain chromosomes in an underwound state. Negative supercoiling favors strand separation, and DNA replication, transcription, recombination and repair, all of which involve strand separation. Also able to catalyze the interconversion of other topological isomers of dsDNA rings, including catenanes and knotted rings. Type II topoisomerases break and join 2 DNA strands simultaneously in an ATP-dependent manner.</text>
</comment>
<evidence type="ECO:0000313" key="13">
    <source>
        <dbReference type="Proteomes" id="UP000216961"/>
    </source>
</evidence>
<dbReference type="InterPro" id="IPR013759">
    <property type="entry name" value="Topo_IIA_B_C"/>
</dbReference>
<evidence type="ECO:0000256" key="2">
    <source>
        <dbReference type="ARBA" id="ARBA00010708"/>
    </source>
</evidence>
<dbReference type="EMBL" id="NPBQ01000126">
    <property type="protein sequence ID" value="PAD81317.1"/>
    <property type="molecule type" value="Genomic_DNA"/>
</dbReference>
<dbReference type="InterPro" id="IPR000565">
    <property type="entry name" value="Topo_IIA_B"/>
</dbReference>
<dbReference type="Pfam" id="PF01751">
    <property type="entry name" value="Toprim"/>
    <property type="match status" value="1"/>
</dbReference>
<evidence type="ECO:0000256" key="9">
    <source>
        <dbReference type="ARBA" id="ARBA00023235"/>
    </source>
</evidence>
<dbReference type="GO" id="GO:0046872">
    <property type="term" value="F:metal ion binding"/>
    <property type="evidence" value="ECO:0007669"/>
    <property type="project" value="UniProtKB-KW"/>
</dbReference>
<feature type="site" description="Interaction with DNA" evidence="11">
    <location>
        <position position="458"/>
    </location>
</feature>
<dbReference type="SUPFAM" id="SSF55874">
    <property type="entry name" value="ATPase domain of HSP90 chaperone/DNA topoisomerase II/histidine kinase"/>
    <property type="match status" value="1"/>
</dbReference>
<dbReference type="GO" id="GO:0005694">
    <property type="term" value="C:chromosome"/>
    <property type="evidence" value="ECO:0007669"/>
    <property type="project" value="InterPro"/>
</dbReference>
<comment type="subcellular location">
    <subcellularLocation>
        <location evidence="11">Cytoplasm</location>
    </subcellularLocation>
</comment>
<keyword evidence="9 11" id="KW-0413">Isomerase</keyword>
<dbReference type="Pfam" id="PF00986">
    <property type="entry name" value="DNA_gyraseB_C"/>
    <property type="match status" value="1"/>
</dbReference>
<dbReference type="SMART" id="SM00387">
    <property type="entry name" value="HATPase_c"/>
    <property type="match status" value="1"/>
</dbReference>
<dbReference type="FunFam" id="3.30.565.10:FF:000002">
    <property type="entry name" value="DNA gyrase subunit B"/>
    <property type="match status" value="1"/>
</dbReference>
<dbReference type="SUPFAM" id="SSF54211">
    <property type="entry name" value="Ribosomal protein S5 domain 2-like"/>
    <property type="match status" value="1"/>
</dbReference>
<dbReference type="FunFam" id="3.30.230.10:FF:000005">
    <property type="entry name" value="DNA gyrase subunit B"/>
    <property type="match status" value="1"/>
</dbReference>
<comment type="catalytic activity">
    <reaction evidence="1 11">
        <text>ATP-dependent breakage, passage and rejoining of double-stranded DNA.</text>
        <dbReference type="EC" id="5.6.2.2"/>
    </reaction>
</comment>
<dbReference type="CDD" id="cd16928">
    <property type="entry name" value="HATPase_GyrB-like"/>
    <property type="match status" value="1"/>
</dbReference>
<dbReference type="GO" id="GO:0005737">
    <property type="term" value="C:cytoplasm"/>
    <property type="evidence" value="ECO:0007669"/>
    <property type="project" value="UniProtKB-SubCell"/>
</dbReference>
<comment type="caution">
    <text evidence="12">The sequence shown here is derived from an EMBL/GenBank/DDBJ whole genome shotgun (WGS) entry which is preliminary data.</text>
</comment>
<evidence type="ECO:0000256" key="11">
    <source>
        <dbReference type="HAMAP-Rule" id="MF_01898"/>
    </source>
</evidence>
<dbReference type="InterPro" id="IPR002288">
    <property type="entry name" value="DNA_gyrase_B_C"/>
</dbReference>
<dbReference type="NCBIfam" id="NF004189">
    <property type="entry name" value="PRK05644.1"/>
    <property type="match status" value="1"/>
</dbReference>
<gene>
    <name evidence="11 12" type="primary">gyrB</name>
    <name evidence="12" type="ORF">CHH57_20375</name>
</gene>
<sequence length="643" mass="72067">MSTEQNPVEQQSYDESQIQVLEGLEAVRKRPGMYIGSTSGRGLHHLVWEIVDNSIDEALAGFCNEINIIIEQDNSITVKDNGRGIPVGIQEKMGRPAVEVIMTVLHAGGKFGGGGYKVSGGLHGVGASVVNALSTELEVFVHRDGNIYYQKYQKGVPAADLEIIGETDTTGTTTHFKPDGEIFKETLEYDYETLANRVRELAFLNRDIRITIEDKREGLEKRKEYHYEGGIKSYVEHLNRNKEVLFEEPIYIEGEKDGITVEISFQYNDGYTGNIHSFANNINTHEGGTHEAGFKTALTRVINDYARKNNLLKESDTNLSGEDVREGLVAIVSVKHPDPQFEGQTKTKLGNSEVRTITDTVFSEHLEKFLLENPTVARKIVDKGQMALRARIAAKKARELTRRKSALEVSSLPGKLADCSSRDPKISELFIVEGDSAGGSAKSGRDRHFQAILPLRGKILNVEKARLDRILSNNEVRSMITAIGTGIGDDYDISKARYHKIVIMTDADVDGAHIRTLLLTFFYRYMRKIVEAGYIYIAQPPLYSIKQGKKLEYAYSDKQLQEVLATLPATPKPNIQRYKGLGEMNAEQLWDTTMDPEHRVLLQVSLDDAIEADETFEMLMGDKVEPRRNFIEENATYVKNLDV</sequence>
<dbReference type="NCBIfam" id="TIGR01059">
    <property type="entry name" value="gyrB"/>
    <property type="match status" value="1"/>
</dbReference>
<dbReference type="PRINTS" id="PR00418">
    <property type="entry name" value="TPI2FAMILY"/>
</dbReference>
<evidence type="ECO:0000256" key="4">
    <source>
        <dbReference type="ARBA" id="ARBA00022741"/>
    </source>
</evidence>
<keyword evidence="4 11" id="KW-0547">Nucleotide-binding</keyword>
<dbReference type="PANTHER" id="PTHR45866">
    <property type="entry name" value="DNA GYRASE/TOPOISOMERASE SUBUNIT B"/>
    <property type="match status" value="1"/>
</dbReference>
<dbReference type="InterPro" id="IPR020568">
    <property type="entry name" value="Ribosomal_Su5_D2-typ_SF"/>
</dbReference>
<keyword evidence="6 11" id="KW-0460">Magnesium</keyword>
<dbReference type="GO" id="GO:0006265">
    <property type="term" value="P:DNA topological change"/>
    <property type="evidence" value="ECO:0007669"/>
    <property type="project" value="UniProtKB-UniRule"/>
</dbReference>
<accession>A0A268F7G1</accession>
<dbReference type="Pfam" id="PF00204">
    <property type="entry name" value="DNA_gyraseB"/>
    <property type="match status" value="1"/>
</dbReference>
<dbReference type="InterPro" id="IPR011557">
    <property type="entry name" value="GyrB"/>
</dbReference>
<feature type="site" description="Interaction with DNA" evidence="11">
    <location>
        <position position="461"/>
    </location>
</feature>
<evidence type="ECO:0000256" key="5">
    <source>
        <dbReference type="ARBA" id="ARBA00022840"/>
    </source>
</evidence>
<keyword evidence="5 11" id="KW-0067">ATP-binding</keyword>
<feature type="binding site" evidence="11">
    <location>
        <position position="508"/>
    </location>
    <ligand>
        <name>Mg(2+)</name>
        <dbReference type="ChEBI" id="CHEBI:18420"/>
        <label>2</label>
    </ligand>
</feature>
<evidence type="ECO:0000256" key="8">
    <source>
        <dbReference type="ARBA" id="ARBA00023125"/>
    </source>
</evidence>
<dbReference type="KEGG" id="bcir:C2I06_18720"/>
<dbReference type="Gene3D" id="3.30.230.10">
    <property type="match status" value="1"/>
</dbReference>
<evidence type="ECO:0000256" key="7">
    <source>
        <dbReference type="ARBA" id="ARBA00023029"/>
    </source>
</evidence>
<dbReference type="InterPro" id="IPR003594">
    <property type="entry name" value="HATPase_dom"/>
</dbReference>
<keyword evidence="7 11" id="KW-0799">Topoisomerase</keyword>
<dbReference type="InterPro" id="IPR006171">
    <property type="entry name" value="TOPRIM_dom"/>
</dbReference>
<comment type="subunit">
    <text evidence="10">Heterotetramer composed of ParC and ParE.</text>
</comment>
<dbReference type="RefSeq" id="WP_095333220.1">
    <property type="nucleotide sequence ID" value="NZ_CP026031.1"/>
</dbReference>
<dbReference type="CDD" id="cd00822">
    <property type="entry name" value="TopoII_Trans_DNA_gyrase"/>
    <property type="match status" value="1"/>
</dbReference>
<dbReference type="Pfam" id="PF02518">
    <property type="entry name" value="HATPase_c"/>
    <property type="match status" value="1"/>
</dbReference>
<comment type="similarity">
    <text evidence="2 11">Belongs to the type II topoisomerase GyrB family.</text>
</comment>
<dbReference type="InterPro" id="IPR036890">
    <property type="entry name" value="HATPase_C_sf"/>
</dbReference>
<name>A0A268F7G1_NIACI</name>
<dbReference type="InterPro" id="IPR018522">
    <property type="entry name" value="TopoIIA_CS"/>
</dbReference>
<dbReference type="GO" id="GO:0034335">
    <property type="term" value="F:DNA negative supercoiling activity"/>
    <property type="evidence" value="ECO:0007669"/>
    <property type="project" value="UniProtKB-ARBA"/>
</dbReference>
<dbReference type="Gene3D" id="3.40.50.670">
    <property type="match status" value="1"/>
</dbReference>
<dbReference type="InterPro" id="IPR013760">
    <property type="entry name" value="Topo_IIA-like_dom_sf"/>
</dbReference>
<dbReference type="InterPro" id="IPR034160">
    <property type="entry name" value="TOPRIM_GyrB"/>
</dbReference>
<dbReference type="HAMAP" id="MF_01898">
    <property type="entry name" value="GyrB"/>
    <property type="match status" value="1"/>
</dbReference>
<dbReference type="EC" id="5.6.2.2" evidence="11"/>
<dbReference type="SUPFAM" id="SSF56719">
    <property type="entry name" value="Type II DNA topoisomerase"/>
    <property type="match status" value="1"/>
</dbReference>
<comment type="cofactor">
    <cofactor evidence="11">
        <name>Mg(2+)</name>
        <dbReference type="ChEBI" id="CHEBI:18420"/>
    </cofactor>
    <cofactor evidence="11">
        <name>Mn(2+)</name>
        <dbReference type="ChEBI" id="CHEBI:29035"/>
    </cofactor>
    <cofactor evidence="11">
        <name>Ca(2+)</name>
        <dbReference type="ChEBI" id="CHEBI:29108"/>
    </cofactor>
    <text evidence="11">Binds two Mg(2+) per subunit. The magnesium ions form salt bridges with both the protein and the DNA. Can also accept other divalent metal cations, such as Mn(2+) or Ca(2+).</text>
</comment>
<dbReference type="GO" id="GO:0005524">
    <property type="term" value="F:ATP binding"/>
    <property type="evidence" value="ECO:0007669"/>
    <property type="project" value="UniProtKB-UniRule"/>
</dbReference>
<dbReference type="InterPro" id="IPR001241">
    <property type="entry name" value="Topo_IIA"/>
</dbReference>
<dbReference type="NCBIfam" id="NF011501">
    <property type="entry name" value="PRK14939.1"/>
    <property type="match status" value="1"/>
</dbReference>
<dbReference type="PROSITE" id="PS00177">
    <property type="entry name" value="TOPOISOMERASE_II"/>
    <property type="match status" value="1"/>
</dbReference>
<dbReference type="InterPro" id="IPR014721">
    <property type="entry name" value="Ribsml_uS5_D2-typ_fold_subgr"/>
</dbReference>
<dbReference type="AlphaFoldDB" id="A0A268F7G1"/>
<keyword evidence="11" id="KW-0963">Cytoplasm</keyword>
<dbReference type="FunFam" id="3.40.50.670:FF:000002">
    <property type="entry name" value="DNA gyrase subunit B"/>
    <property type="match status" value="1"/>
</dbReference>
<proteinExistence type="inferred from homology"/>
<comment type="subunit">
    <text evidence="11">Heterotetramer, composed of two GyrA and two GyrB chains. In the heterotetramer, GyrA contains the active site tyrosine that forms a transient covalent intermediate with DNA, while GyrB binds cofactors and catalyzes ATP hydrolysis.</text>
</comment>
<dbReference type="Proteomes" id="UP000216961">
    <property type="component" value="Unassembled WGS sequence"/>
</dbReference>
<protein>
    <recommendedName>
        <fullName evidence="11">DNA gyrase subunit B</fullName>
        <ecNumber evidence="11">5.6.2.2</ecNumber>
    </recommendedName>
</protein>
<dbReference type="PANTHER" id="PTHR45866:SF1">
    <property type="entry name" value="DNA GYRASE SUBUNIT B, MITOCHONDRIAL"/>
    <property type="match status" value="1"/>
</dbReference>
<dbReference type="CDD" id="cd03366">
    <property type="entry name" value="TOPRIM_TopoIIA_GyrB"/>
    <property type="match status" value="1"/>
</dbReference>
<dbReference type="InterPro" id="IPR013506">
    <property type="entry name" value="Topo_IIA_bsu_dom2"/>
</dbReference>
<comment type="miscellaneous">
    <text evidence="11">Few gyrases are as efficient as E.coli at forming negative supercoils. Not all organisms have 2 type II topoisomerases; in organisms with a single type II topoisomerase this enzyme also has to decatenate newly replicated chromosomes.</text>
</comment>